<feature type="domain" description="DUF7896" evidence="2">
    <location>
        <begin position="439"/>
        <end position="519"/>
    </location>
</feature>
<protein>
    <recommendedName>
        <fullName evidence="2">DUF7896 domain-containing protein</fullName>
    </recommendedName>
</protein>
<feature type="compositionally biased region" description="Low complexity" evidence="1">
    <location>
        <begin position="324"/>
        <end position="333"/>
    </location>
</feature>
<organism evidence="3 4">
    <name type="scientific">Stereocaulon virgatum</name>
    <dbReference type="NCBI Taxonomy" id="373712"/>
    <lineage>
        <taxon>Eukaryota</taxon>
        <taxon>Fungi</taxon>
        <taxon>Dikarya</taxon>
        <taxon>Ascomycota</taxon>
        <taxon>Pezizomycotina</taxon>
        <taxon>Lecanoromycetes</taxon>
        <taxon>OSLEUM clade</taxon>
        <taxon>Lecanoromycetidae</taxon>
        <taxon>Lecanorales</taxon>
        <taxon>Lecanorineae</taxon>
        <taxon>Stereocaulaceae</taxon>
        <taxon>Stereocaulon</taxon>
    </lineage>
</organism>
<dbReference type="EMBL" id="JBEFKJ010000038">
    <property type="protein sequence ID" value="KAL2037660.1"/>
    <property type="molecule type" value="Genomic_DNA"/>
</dbReference>
<comment type="caution">
    <text evidence="3">The sequence shown here is derived from an EMBL/GenBank/DDBJ whole genome shotgun (WGS) entry which is preliminary data.</text>
</comment>
<dbReference type="Proteomes" id="UP001590950">
    <property type="component" value="Unassembled WGS sequence"/>
</dbReference>
<feature type="region of interest" description="Disordered" evidence="1">
    <location>
        <begin position="482"/>
        <end position="508"/>
    </location>
</feature>
<accession>A0ABR3ZWX8</accession>
<evidence type="ECO:0000313" key="3">
    <source>
        <dbReference type="EMBL" id="KAL2037660.1"/>
    </source>
</evidence>
<dbReference type="PANTHER" id="PTHR42031">
    <property type="entry name" value="KEY LIME PATHOGENICITY PROTEIN"/>
    <property type="match status" value="1"/>
</dbReference>
<evidence type="ECO:0000259" key="2">
    <source>
        <dbReference type="Pfam" id="PF25438"/>
    </source>
</evidence>
<name>A0ABR3ZWX8_9LECA</name>
<reference evidence="3 4" key="1">
    <citation type="submission" date="2024-09" db="EMBL/GenBank/DDBJ databases">
        <title>Rethinking Asexuality: The Enigmatic Case of Functional Sexual Genes in Lepraria (Stereocaulaceae).</title>
        <authorList>
            <person name="Doellman M."/>
            <person name="Sun Y."/>
            <person name="Barcenas-Pena A."/>
            <person name="Lumbsch H.T."/>
            <person name="Grewe F."/>
        </authorList>
    </citation>
    <scope>NUCLEOTIDE SEQUENCE [LARGE SCALE GENOMIC DNA]</scope>
    <source>
        <strain evidence="3 4">Mercado 3170</strain>
    </source>
</reference>
<dbReference type="InterPro" id="IPR057218">
    <property type="entry name" value="DUF7896"/>
</dbReference>
<feature type="region of interest" description="Disordered" evidence="1">
    <location>
        <begin position="188"/>
        <end position="214"/>
    </location>
</feature>
<proteinExistence type="predicted"/>
<dbReference type="Pfam" id="PF25438">
    <property type="entry name" value="DUF7896"/>
    <property type="match status" value="1"/>
</dbReference>
<feature type="compositionally biased region" description="Polar residues" evidence="1">
    <location>
        <begin position="82"/>
        <end position="95"/>
    </location>
</feature>
<feature type="compositionally biased region" description="Basic residues" evidence="1">
    <location>
        <begin position="482"/>
        <end position="498"/>
    </location>
</feature>
<sequence length="660" mass="72396">MAASILDVLKSEREVFFAEHATLSPGQIQRLWEIRRADILAVLDGQAPTRPSNISSTPKQLNQQHVSQAASPPIPIPKPARRTSQNMTQVFDQQDSTTQSMSRKRSSQSKHGPFAETGVSVPPCKRFQSTNEPWNGLAPSMSPPAFAIRPMSQGRPGLHIPETSQIAEYEPAEYIQHVQAQFDIPARSIANQPPHSPFSYAQSSPLSQSPATSISDAYTNLTPMTSVGMSRDPSLCAGFDMMRFESRSSDMLSNLDMNTRNLSQNFNAQSPSDNSQTSDLSFLPSSLSISHVGGVADVGNSCVSELAVPLSSSFDVEHDHDMTRSLSSESNESSKSRISRRSQEQAVLSTRPIAPKEESAESMARHHSSSSSSGAEMVRERSADGSKVSIPKSKGYIRPAHPKVRCGFCNIKPDGFRGPHELRRHIENKHPDTLSSKVRKVWVCKDGSPDKKFLANCKACTEGKKYGAYYNAAAHLRRIHFHAKDKSRKSKGNAKAKPRGGDGGGDDPPMEILKLWIIEIEEEVTEDTLPIKDDESADVMVADLANSSSQADYSPQIYESGYDEADVYFSASGTSNLNVAKSQQPTFNSHDTFDTFSFSTTFDTATNPDVSMFASSAPVNNTFPTHILANADLPFNASMSQHPEQMDHYDLFSSTFFDTE</sequence>
<feature type="region of interest" description="Disordered" evidence="1">
    <location>
        <begin position="48"/>
        <end position="124"/>
    </location>
</feature>
<evidence type="ECO:0000256" key="1">
    <source>
        <dbReference type="SAM" id="MobiDB-lite"/>
    </source>
</evidence>
<feature type="compositionally biased region" description="Polar residues" evidence="1">
    <location>
        <begin position="49"/>
        <end position="70"/>
    </location>
</feature>
<gene>
    <name evidence="3" type="ORF">N7G274_009605</name>
</gene>
<feature type="compositionally biased region" description="Polar residues" evidence="1">
    <location>
        <begin position="189"/>
        <end position="214"/>
    </location>
</feature>
<feature type="region of interest" description="Disordered" evidence="1">
    <location>
        <begin position="319"/>
        <end position="396"/>
    </location>
</feature>
<keyword evidence="4" id="KW-1185">Reference proteome</keyword>
<dbReference type="PANTHER" id="PTHR42031:SF1">
    <property type="entry name" value="KEY LIME PATHOGENICITY PROTEIN"/>
    <property type="match status" value="1"/>
</dbReference>
<evidence type="ECO:0000313" key="4">
    <source>
        <dbReference type="Proteomes" id="UP001590950"/>
    </source>
</evidence>